<sequence>FLFPIPCQYTMSSSPEIDPVPTITLPRSSDTVVMTTVSHPRHPLSTVSLGTVSRPATTVLRSSLRQQPTVTRTASVTIVEDERVRITASRSSEERTVMDELHRLLNVDGDATVLSRIRSLTALEQEYCSQLVATHEKQKALDRALADARQAAAQKRLRARIDCKVQSL</sequence>
<reference evidence="2" key="1">
    <citation type="submission" date="2022-10" db="EMBL/GenBank/DDBJ databases">
        <title>Genome assembly of Pristionchus species.</title>
        <authorList>
            <person name="Yoshida K."/>
            <person name="Sommer R.J."/>
        </authorList>
    </citation>
    <scope>NUCLEOTIDE SEQUENCE [LARGE SCALE GENOMIC DNA]</scope>
    <source>
        <strain evidence="2">RS5460</strain>
    </source>
</reference>
<evidence type="ECO:0000313" key="2">
    <source>
        <dbReference type="Proteomes" id="UP001328107"/>
    </source>
</evidence>
<keyword evidence="2" id="KW-1185">Reference proteome</keyword>
<feature type="non-terminal residue" evidence="1">
    <location>
        <position position="1"/>
    </location>
</feature>
<organism evidence="1 2">
    <name type="scientific">Pristionchus mayeri</name>
    <dbReference type="NCBI Taxonomy" id="1317129"/>
    <lineage>
        <taxon>Eukaryota</taxon>
        <taxon>Metazoa</taxon>
        <taxon>Ecdysozoa</taxon>
        <taxon>Nematoda</taxon>
        <taxon>Chromadorea</taxon>
        <taxon>Rhabditida</taxon>
        <taxon>Rhabditina</taxon>
        <taxon>Diplogasteromorpha</taxon>
        <taxon>Diplogasteroidea</taxon>
        <taxon>Neodiplogasteridae</taxon>
        <taxon>Pristionchus</taxon>
    </lineage>
</organism>
<evidence type="ECO:0000313" key="1">
    <source>
        <dbReference type="EMBL" id="GMR38926.1"/>
    </source>
</evidence>
<dbReference type="AlphaFoldDB" id="A0AAN4ZDS8"/>
<name>A0AAN4ZDS8_9BILA</name>
<gene>
    <name evidence="1" type="ORF">PMAYCL1PPCAC_09121</name>
</gene>
<comment type="caution">
    <text evidence="1">The sequence shown here is derived from an EMBL/GenBank/DDBJ whole genome shotgun (WGS) entry which is preliminary data.</text>
</comment>
<proteinExistence type="predicted"/>
<dbReference type="EMBL" id="BTRK01000002">
    <property type="protein sequence ID" value="GMR38926.1"/>
    <property type="molecule type" value="Genomic_DNA"/>
</dbReference>
<accession>A0AAN4ZDS8</accession>
<dbReference type="Proteomes" id="UP001328107">
    <property type="component" value="Unassembled WGS sequence"/>
</dbReference>
<feature type="non-terminal residue" evidence="1">
    <location>
        <position position="168"/>
    </location>
</feature>
<protein>
    <submittedName>
        <fullName evidence="1">Uncharacterized protein</fullName>
    </submittedName>
</protein>